<feature type="domain" description="Methanogenesis regulatory protein FilR1 middle" evidence="1">
    <location>
        <begin position="122"/>
        <end position="246"/>
    </location>
</feature>
<evidence type="ECO:0000313" key="3">
    <source>
        <dbReference type="EMBL" id="GGN16582.1"/>
    </source>
</evidence>
<feature type="domain" description="HVO-A0261-like N-terminal" evidence="2">
    <location>
        <begin position="5"/>
        <end position="87"/>
    </location>
</feature>
<dbReference type="Pfam" id="PF08350">
    <property type="entry name" value="FilR1_middle"/>
    <property type="match status" value="1"/>
</dbReference>
<dbReference type="InterPro" id="IPR036390">
    <property type="entry name" value="WH_DNA-bd_sf"/>
</dbReference>
<dbReference type="EMBL" id="BMOQ01000004">
    <property type="protein sequence ID" value="GGN16582.1"/>
    <property type="molecule type" value="Genomic_DNA"/>
</dbReference>
<dbReference type="SUPFAM" id="SSF46785">
    <property type="entry name" value="Winged helix' DNA-binding domain"/>
    <property type="match status" value="1"/>
</dbReference>
<name>A0A830GAP3_9EURY</name>
<evidence type="ECO:0008006" key="5">
    <source>
        <dbReference type="Google" id="ProtNLM"/>
    </source>
</evidence>
<protein>
    <recommendedName>
        <fullName evidence="5">Transcriptional regulator</fullName>
    </recommendedName>
</protein>
<evidence type="ECO:0000259" key="1">
    <source>
        <dbReference type="Pfam" id="PF08350"/>
    </source>
</evidence>
<dbReference type="InterPro" id="IPR057527">
    <property type="entry name" value="HVO_A0261-like_N"/>
</dbReference>
<dbReference type="AlphaFoldDB" id="A0A830GAP3"/>
<accession>A0A830GAP3</accession>
<reference evidence="3 4" key="1">
    <citation type="journal article" date="2019" name="Int. J. Syst. Evol. Microbiol.">
        <title>The Global Catalogue of Microorganisms (GCM) 10K type strain sequencing project: providing services to taxonomists for standard genome sequencing and annotation.</title>
        <authorList>
            <consortium name="The Broad Institute Genomics Platform"/>
            <consortium name="The Broad Institute Genome Sequencing Center for Infectious Disease"/>
            <person name="Wu L."/>
            <person name="Ma J."/>
        </authorList>
    </citation>
    <scope>NUCLEOTIDE SEQUENCE [LARGE SCALE GENOMIC DNA]</scope>
    <source>
        <strain evidence="3 4">JCM 16331</strain>
    </source>
</reference>
<dbReference type="OrthoDB" id="330490at2157"/>
<sequence length="258" mass="28387">MDATEAARFVFGSPNRLAVLRALRSTPGRPRDVAERVDVSRATAQRCLRDCADRGWVERVDGDYRPTPTGARVVRSCDALLADLDAIDAAGALLDDLPCFDPPLPLKPLADAELVVSTPEQPHRAARAFAERIDESDADHYACLSPMMTRLHIDAFDARLDDGASVELVCPSAVVAAEREVRPETVARSLALPEFDLYVHPERFEYALTVTDAEVFVATVGRARAMRAVAWTADDALREWARERYAAEKRAAEPAETE</sequence>
<keyword evidence="4" id="KW-1185">Reference proteome</keyword>
<evidence type="ECO:0000313" key="4">
    <source>
        <dbReference type="Proteomes" id="UP000608850"/>
    </source>
</evidence>
<dbReference type="InterPro" id="IPR013561">
    <property type="entry name" value="FilR1_middle_dom"/>
</dbReference>
<dbReference type="Pfam" id="PF25213">
    <property type="entry name" value="HVO_A0261_N"/>
    <property type="match status" value="1"/>
</dbReference>
<dbReference type="RefSeq" id="WP_188878286.1">
    <property type="nucleotide sequence ID" value="NZ_BMOQ01000004.1"/>
</dbReference>
<dbReference type="InterPro" id="IPR036388">
    <property type="entry name" value="WH-like_DNA-bd_sf"/>
</dbReference>
<comment type="caution">
    <text evidence="3">The sequence shown here is derived from an EMBL/GenBank/DDBJ whole genome shotgun (WGS) entry which is preliminary data.</text>
</comment>
<organism evidence="3 4">
    <name type="scientific">Halarchaeum nitratireducens</name>
    <dbReference type="NCBI Taxonomy" id="489913"/>
    <lineage>
        <taxon>Archaea</taxon>
        <taxon>Methanobacteriati</taxon>
        <taxon>Methanobacteriota</taxon>
        <taxon>Stenosarchaea group</taxon>
        <taxon>Halobacteria</taxon>
        <taxon>Halobacteriales</taxon>
        <taxon>Halobacteriaceae</taxon>
    </lineage>
</organism>
<dbReference type="Gene3D" id="1.10.10.10">
    <property type="entry name" value="Winged helix-like DNA-binding domain superfamily/Winged helix DNA-binding domain"/>
    <property type="match status" value="1"/>
</dbReference>
<evidence type="ECO:0000259" key="2">
    <source>
        <dbReference type="Pfam" id="PF25213"/>
    </source>
</evidence>
<proteinExistence type="predicted"/>
<gene>
    <name evidence="3" type="ORF">GCM10009021_16560</name>
</gene>
<dbReference type="Proteomes" id="UP000608850">
    <property type="component" value="Unassembled WGS sequence"/>
</dbReference>